<evidence type="ECO:0000256" key="4">
    <source>
        <dbReference type="SAM" id="MobiDB-lite"/>
    </source>
</evidence>
<dbReference type="PANTHER" id="PTHR23351:SF24">
    <property type="entry name" value="ACTIVATING TRANSCRIPTION FACTOR 3-RELATED"/>
    <property type="match status" value="1"/>
</dbReference>
<evidence type="ECO:0000259" key="5">
    <source>
        <dbReference type="PROSITE" id="PS50217"/>
    </source>
</evidence>
<dbReference type="CDD" id="cd14699">
    <property type="entry name" value="bZIP_Fos_like"/>
    <property type="match status" value="1"/>
</dbReference>
<keyword evidence="2" id="KW-0238">DNA-binding</keyword>
<dbReference type="InterPro" id="IPR004827">
    <property type="entry name" value="bZIP"/>
</dbReference>
<gene>
    <name evidence="7" type="primary">LOC100375789</name>
</gene>
<protein>
    <submittedName>
        <fullName evidence="7">Cyclic AMP-dependent transcription factor ATF-5-like</fullName>
    </submittedName>
</protein>
<feature type="compositionally biased region" description="Basic and acidic residues" evidence="4">
    <location>
        <begin position="82"/>
        <end position="98"/>
    </location>
</feature>
<dbReference type="InterPro" id="IPR046347">
    <property type="entry name" value="bZIP_sf"/>
</dbReference>
<keyword evidence="6" id="KW-1185">Reference proteome</keyword>
<evidence type="ECO:0000256" key="2">
    <source>
        <dbReference type="ARBA" id="ARBA00023125"/>
    </source>
</evidence>
<name>A0ABM0MXW4_SACKO</name>
<keyword evidence="1" id="KW-0805">Transcription regulation</keyword>
<dbReference type="SMART" id="SM00338">
    <property type="entry name" value="BRLZ"/>
    <property type="match status" value="1"/>
</dbReference>
<accession>A0ABM0MXW4</accession>
<sequence length="185" mass="21020">MEEDFYKTIGLSGPPILPELPFIEPEIDNVTSPSSCTSTTATELTMTPSPDTDLDYIPVPHPSVLAGEDFTCVESFTTVSMENEHSKDEESSDDDHKNGPRRKKDKKQDKKEKNRVAAAKSRKRKRDKIESLSVRVQTLEEENFKLKENMRKIEREKNQLSLQLKVHELKCPLKMGICQENGEGV</sequence>
<feature type="domain" description="BZIP" evidence="5">
    <location>
        <begin position="104"/>
        <end position="167"/>
    </location>
</feature>
<dbReference type="PRINTS" id="PR00042">
    <property type="entry name" value="LEUZIPPRFOS"/>
</dbReference>
<evidence type="ECO:0000313" key="6">
    <source>
        <dbReference type="Proteomes" id="UP000694865"/>
    </source>
</evidence>
<dbReference type="PANTHER" id="PTHR23351">
    <property type="entry name" value="FOS TRANSCRIPTION FACTOR-RELATED"/>
    <property type="match status" value="1"/>
</dbReference>
<proteinExistence type="predicted"/>
<dbReference type="PROSITE" id="PS50217">
    <property type="entry name" value="BZIP"/>
    <property type="match status" value="1"/>
</dbReference>
<evidence type="ECO:0000313" key="7">
    <source>
        <dbReference type="RefSeq" id="XP_006824855.1"/>
    </source>
</evidence>
<feature type="compositionally biased region" description="Basic and acidic residues" evidence="4">
    <location>
        <begin position="106"/>
        <end position="115"/>
    </location>
</feature>
<dbReference type="SUPFAM" id="SSF57959">
    <property type="entry name" value="Leucine zipper domain"/>
    <property type="match status" value="1"/>
</dbReference>
<dbReference type="InterPro" id="IPR000837">
    <property type="entry name" value="AP-1"/>
</dbReference>
<dbReference type="RefSeq" id="XP_006824855.1">
    <property type="nucleotide sequence ID" value="XM_006824792.1"/>
</dbReference>
<evidence type="ECO:0000256" key="1">
    <source>
        <dbReference type="ARBA" id="ARBA00023015"/>
    </source>
</evidence>
<feature type="region of interest" description="Disordered" evidence="4">
    <location>
        <begin position="76"/>
        <end position="130"/>
    </location>
</feature>
<dbReference type="Pfam" id="PF00170">
    <property type="entry name" value="bZIP_1"/>
    <property type="match status" value="1"/>
</dbReference>
<dbReference type="Gene3D" id="1.20.5.170">
    <property type="match status" value="1"/>
</dbReference>
<reference evidence="7" key="1">
    <citation type="submission" date="2025-08" db="UniProtKB">
        <authorList>
            <consortium name="RefSeq"/>
        </authorList>
    </citation>
    <scope>IDENTIFICATION</scope>
    <source>
        <tissue evidence="7">Testes</tissue>
    </source>
</reference>
<dbReference type="GeneID" id="100375789"/>
<feature type="compositionally biased region" description="Low complexity" evidence="4">
    <location>
        <begin position="31"/>
        <end position="42"/>
    </location>
</feature>
<dbReference type="Proteomes" id="UP000694865">
    <property type="component" value="Unplaced"/>
</dbReference>
<feature type="region of interest" description="Disordered" evidence="4">
    <location>
        <begin position="26"/>
        <end position="53"/>
    </location>
</feature>
<dbReference type="PROSITE" id="PS00036">
    <property type="entry name" value="BZIP_BASIC"/>
    <property type="match status" value="1"/>
</dbReference>
<keyword evidence="3" id="KW-0804">Transcription</keyword>
<organism evidence="6 7">
    <name type="scientific">Saccoglossus kowalevskii</name>
    <name type="common">Acorn worm</name>
    <dbReference type="NCBI Taxonomy" id="10224"/>
    <lineage>
        <taxon>Eukaryota</taxon>
        <taxon>Metazoa</taxon>
        <taxon>Hemichordata</taxon>
        <taxon>Enteropneusta</taxon>
        <taxon>Harrimaniidae</taxon>
        <taxon>Saccoglossus</taxon>
    </lineage>
</organism>
<evidence type="ECO:0000256" key="3">
    <source>
        <dbReference type="ARBA" id="ARBA00023163"/>
    </source>
</evidence>